<reference evidence="3" key="1">
    <citation type="submission" date="2018-05" db="EMBL/GenBank/DDBJ databases">
        <authorList>
            <person name="Feng T."/>
        </authorList>
    </citation>
    <scope>NUCLEOTIDE SEQUENCE [LARGE SCALE GENOMIC DNA]</scope>
    <source>
        <strain evidence="3">S27</strain>
    </source>
</reference>
<name>A0A370N7N8_9BURK</name>
<evidence type="ECO:0000256" key="1">
    <source>
        <dbReference type="SAM" id="MobiDB-lite"/>
    </source>
</evidence>
<evidence type="ECO:0000313" key="2">
    <source>
        <dbReference type="EMBL" id="RDK01616.1"/>
    </source>
</evidence>
<proteinExistence type="predicted"/>
<evidence type="ECO:0008006" key="4">
    <source>
        <dbReference type="Google" id="ProtNLM"/>
    </source>
</evidence>
<protein>
    <recommendedName>
        <fullName evidence="4">Phage tail protein</fullName>
    </recommendedName>
</protein>
<dbReference type="AlphaFoldDB" id="A0A370N7N8"/>
<dbReference type="RefSeq" id="WP_115102008.1">
    <property type="nucleotide sequence ID" value="NZ_QHKS01000010.1"/>
</dbReference>
<gene>
    <name evidence="2" type="ORF">DLM46_17600</name>
</gene>
<sequence>MFQTDQATAATVLPTPAAAATQGYFTNGNPGTGVPATILDADFLNMTMMELVNIVTAAGLTLSKTTYNQVLLAIKRLVQNQAVLTDTGAVNAYTAVNVPPLTAGTWTNGVTQQIVVAHTNTGASTYSPDALTAIPIYGLGLQPLQGNEMFAGGTAIMMKQTIAGVNSGNPIAVLLECSGGAQQIPAATQPLHALQAGQALGLYLGTQVITASGTYTPGTYTVAGRSVTATKARFRGTASGGAGGGASATGSGQASAGGGGSAGNPFEFLVTSGLASQTITVGAAGLGVSGANGGNGGDLVIGSYATIRGGKGGGLGGTLATFPGVSSNGVFNATSTFGSVTAILNTLGQVGGNGICFSTGATLNGDGGTSPYGSGGRTAAANGNGYGAGGMGTGNGQSAAAAAGNQGAPAIMFVDEYA</sequence>
<keyword evidence="3" id="KW-1185">Reference proteome</keyword>
<accession>A0A370N7N8</accession>
<organism evidence="2 3">
    <name type="scientific">Paraburkholderia lacunae</name>
    <dbReference type="NCBI Taxonomy" id="2211104"/>
    <lineage>
        <taxon>Bacteria</taxon>
        <taxon>Pseudomonadati</taxon>
        <taxon>Pseudomonadota</taxon>
        <taxon>Betaproteobacteria</taxon>
        <taxon>Burkholderiales</taxon>
        <taxon>Burkholderiaceae</taxon>
        <taxon>Paraburkholderia</taxon>
    </lineage>
</organism>
<dbReference type="Proteomes" id="UP000254875">
    <property type="component" value="Unassembled WGS sequence"/>
</dbReference>
<feature type="region of interest" description="Disordered" evidence="1">
    <location>
        <begin position="238"/>
        <end position="258"/>
    </location>
</feature>
<evidence type="ECO:0000313" key="3">
    <source>
        <dbReference type="Proteomes" id="UP000254875"/>
    </source>
</evidence>
<comment type="caution">
    <text evidence="2">The sequence shown here is derived from an EMBL/GenBank/DDBJ whole genome shotgun (WGS) entry which is preliminary data.</text>
</comment>
<dbReference type="OrthoDB" id="6481168at2"/>
<feature type="compositionally biased region" description="Gly residues" evidence="1">
    <location>
        <begin position="238"/>
        <end position="247"/>
    </location>
</feature>
<dbReference type="EMBL" id="QHKS01000010">
    <property type="protein sequence ID" value="RDK01616.1"/>
    <property type="molecule type" value="Genomic_DNA"/>
</dbReference>